<dbReference type="Proteomes" id="UP000253792">
    <property type="component" value="Unassembled WGS sequence"/>
</dbReference>
<gene>
    <name evidence="2" type="ORF">C1880_00470</name>
</gene>
<sequence>MAAVTRDGDGCVPLAELDINPALRATCQRRLAAALEGRAMTARKLAEFSGVSEAVISRTLHGQRTPTLDAIVRLSLTLNVSADYLLGLKASPQGDYRNGSLGDGGA</sequence>
<feature type="domain" description="HTH cro/C1-type" evidence="1">
    <location>
        <begin position="31"/>
        <end position="85"/>
    </location>
</feature>
<protein>
    <submittedName>
        <fullName evidence="2">XRE family transcriptional regulator</fullName>
    </submittedName>
</protein>
<accession>A0A369LH43</accession>
<dbReference type="InterPro" id="IPR010982">
    <property type="entry name" value="Lambda_DNA-bd_dom_sf"/>
</dbReference>
<dbReference type="Gene3D" id="1.10.260.40">
    <property type="entry name" value="lambda repressor-like DNA-binding domains"/>
    <property type="match status" value="1"/>
</dbReference>
<evidence type="ECO:0000313" key="3">
    <source>
        <dbReference type="Proteomes" id="UP000253792"/>
    </source>
</evidence>
<dbReference type="RefSeq" id="WP_035585895.1">
    <property type="nucleotide sequence ID" value="NZ_CAUBPU010000003.1"/>
</dbReference>
<keyword evidence="3" id="KW-1185">Reference proteome</keyword>
<reference evidence="2 3" key="1">
    <citation type="journal article" date="2018" name="Elife">
        <title>Discovery and characterization of a prevalent human gut bacterial enzyme sufficient for the inactivation of a family of plant toxins.</title>
        <authorList>
            <person name="Koppel N."/>
            <person name="Bisanz J.E."/>
            <person name="Pandelia M.E."/>
            <person name="Turnbaugh P.J."/>
            <person name="Balskus E.P."/>
        </authorList>
    </citation>
    <scope>NUCLEOTIDE SEQUENCE [LARGE SCALE GENOMIC DNA]</scope>
    <source>
        <strain evidence="3">anaerobia AP69FAA</strain>
    </source>
</reference>
<dbReference type="EMBL" id="PPTP01000001">
    <property type="protein sequence ID" value="RDB57338.1"/>
    <property type="molecule type" value="Genomic_DNA"/>
</dbReference>
<evidence type="ECO:0000259" key="1">
    <source>
        <dbReference type="PROSITE" id="PS50943"/>
    </source>
</evidence>
<dbReference type="SMART" id="SM00530">
    <property type="entry name" value="HTH_XRE"/>
    <property type="match status" value="1"/>
</dbReference>
<organism evidence="2 3">
    <name type="scientific">Senegalimassilia anaerobia</name>
    <dbReference type="NCBI Taxonomy" id="1473216"/>
    <lineage>
        <taxon>Bacteria</taxon>
        <taxon>Bacillati</taxon>
        <taxon>Actinomycetota</taxon>
        <taxon>Coriobacteriia</taxon>
        <taxon>Coriobacteriales</taxon>
        <taxon>Coriobacteriaceae</taxon>
        <taxon>Senegalimassilia</taxon>
    </lineage>
</organism>
<dbReference type="CDD" id="cd00093">
    <property type="entry name" value="HTH_XRE"/>
    <property type="match status" value="1"/>
</dbReference>
<dbReference type="InterPro" id="IPR001387">
    <property type="entry name" value="Cro/C1-type_HTH"/>
</dbReference>
<name>A0A369LH43_9ACTN</name>
<dbReference type="SUPFAM" id="SSF47413">
    <property type="entry name" value="lambda repressor-like DNA-binding domains"/>
    <property type="match status" value="1"/>
</dbReference>
<evidence type="ECO:0000313" key="2">
    <source>
        <dbReference type="EMBL" id="RDB57338.1"/>
    </source>
</evidence>
<dbReference type="Pfam" id="PF01381">
    <property type="entry name" value="HTH_3"/>
    <property type="match status" value="1"/>
</dbReference>
<dbReference type="PROSITE" id="PS50943">
    <property type="entry name" value="HTH_CROC1"/>
    <property type="match status" value="1"/>
</dbReference>
<proteinExistence type="predicted"/>
<comment type="caution">
    <text evidence="2">The sequence shown here is derived from an EMBL/GenBank/DDBJ whole genome shotgun (WGS) entry which is preliminary data.</text>
</comment>
<dbReference type="OrthoDB" id="6401124at2"/>
<dbReference type="GO" id="GO:0003677">
    <property type="term" value="F:DNA binding"/>
    <property type="evidence" value="ECO:0007669"/>
    <property type="project" value="InterPro"/>
</dbReference>
<dbReference type="AlphaFoldDB" id="A0A369LH43"/>